<keyword evidence="12" id="KW-1185">Reference proteome</keyword>
<dbReference type="InterPro" id="IPR030393">
    <property type="entry name" value="G_ENGB_dom"/>
</dbReference>
<dbReference type="SUPFAM" id="SSF52540">
    <property type="entry name" value="P-loop containing nucleoside triphosphate hydrolases"/>
    <property type="match status" value="1"/>
</dbReference>
<keyword evidence="4" id="KW-0479">Metal-binding</keyword>
<reference evidence="11 12" key="1">
    <citation type="journal article" date="2012" name="J. Bacteriol.">
        <title>Complete Genome Sequence of Leptospirillum ferrooxidans Strain C2-3, Isolated from a Fresh Volcanic Ash Deposit on the Island of Miyake, Japan.</title>
        <authorList>
            <person name="Fujimura R."/>
            <person name="Sato Y."/>
            <person name="Nishizawa T."/>
            <person name="Oshima K."/>
            <person name="Kim S.-W."/>
            <person name="Hattori M."/>
            <person name="Kamijo T."/>
            <person name="Ohta H."/>
        </authorList>
    </citation>
    <scope>NUCLEOTIDE SEQUENCE [LARGE SCALE GENOMIC DNA]</scope>
    <source>
        <strain evidence="11 12">C2-3</strain>
    </source>
</reference>
<dbReference type="eggNOG" id="COG0218">
    <property type="taxonomic scope" value="Bacteria"/>
</dbReference>
<dbReference type="Gene3D" id="3.40.50.300">
    <property type="entry name" value="P-loop containing nucleotide triphosphate hydrolases"/>
    <property type="match status" value="1"/>
</dbReference>
<evidence type="ECO:0000313" key="12">
    <source>
        <dbReference type="Proteomes" id="UP000007382"/>
    </source>
</evidence>
<organism evidence="11 12">
    <name type="scientific">Leptospirillum ferrooxidans (strain C2-3)</name>
    <dbReference type="NCBI Taxonomy" id="1162668"/>
    <lineage>
        <taxon>Bacteria</taxon>
        <taxon>Pseudomonadati</taxon>
        <taxon>Nitrospirota</taxon>
        <taxon>Nitrospiria</taxon>
        <taxon>Nitrospirales</taxon>
        <taxon>Nitrospiraceae</taxon>
        <taxon>Leptospirillum</taxon>
    </lineage>
</organism>
<feature type="domain" description="EngB-type G" evidence="10">
    <location>
        <begin position="1"/>
        <end position="170"/>
    </location>
</feature>
<evidence type="ECO:0000259" key="10">
    <source>
        <dbReference type="PROSITE" id="PS51706"/>
    </source>
</evidence>
<dbReference type="NCBIfam" id="TIGR03598">
    <property type="entry name" value="GTPase_YsxC"/>
    <property type="match status" value="1"/>
</dbReference>
<dbReference type="GO" id="GO:0005829">
    <property type="term" value="C:cytosol"/>
    <property type="evidence" value="ECO:0007669"/>
    <property type="project" value="TreeGrafter"/>
</dbReference>
<proteinExistence type="inferred from homology"/>
<dbReference type="EMBL" id="AP012342">
    <property type="protein sequence ID" value="BAM08021.1"/>
    <property type="molecule type" value="Genomic_DNA"/>
</dbReference>
<dbReference type="GO" id="GO:0005525">
    <property type="term" value="F:GTP binding"/>
    <property type="evidence" value="ECO:0007669"/>
    <property type="project" value="UniProtKB-KW"/>
</dbReference>
<dbReference type="PATRIC" id="fig|1162668.3.peg.2791"/>
<evidence type="ECO:0000256" key="2">
    <source>
        <dbReference type="ARBA" id="ARBA00009638"/>
    </source>
</evidence>
<dbReference type="PANTHER" id="PTHR11649">
    <property type="entry name" value="MSS1/TRME-RELATED GTP-BINDING PROTEIN"/>
    <property type="match status" value="1"/>
</dbReference>
<evidence type="ECO:0000313" key="11">
    <source>
        <dbReference type="EMBL" id="BAM08021.1"/>
    </source>
</evidence>
<evidence type="ECO:0000256" key="1">
    <source>
        <dbReference type="ARBA" id="ARBA00001946"/>
    </source>
</evidence>
<keyword evidence="9" id="KW-0131">Cell cycle</keyword>
<dbReference type="Proteomes" id="UP000007382">
    <property type="component" value="Chromosome"/>
</dbReference>
<dbReference type="AlphaFoldDB" id="I0IRX2"/>
<dbReference type="HOGENOM" id="CLU_033732_3_0_0"/>
<dbReference type="PANTHER" id="PTHR11649:SF13">
    <property type="entry name" value="ENGB-TYPE G DOMAIN-CONTAINING PROTEIN"/>
    <property type="match status" value="1"/>
</dbReference>
<evidence type="ECO:0000256" key="8">
    <source>
        <dbReference type="ARBA" id="ARBA00023210"/>
    </source>
</evidence>
<reference evidence="12" key="2">
    <citation type="submission" date="2012-03" db="EMBL/GenBank/DDBJ databases">
        <title>The complete genome sequence of the pioneer microbe on fresh volcanic deposit, Leptospirillum ferrooxidans strain C2-3.</title>
        <authorList>
            <person name="Fujimura R."/>
            <person name="Sato Y."/>
            <person name="Nishizawa T."/>
            <person name="Nanba K."/>
            <person name="Oshima K."/>
            <person name="Hattori M."/>
            <person name="Kamijo T."/>
            <person name="Ohta H."/>
        </authorList>
    </citation>
    <scope>NUCLEOTIDE SEQUENCE [LARGE SCALE GENOMIC DNA]</scope>
    <source>
        <strain evidence="12">C2-3</strain>
    </source>
</reference>
<protein>
    <submittedName>
        <fullName evidence="11">Putative GTP-binding protein</fullName>
    </submittedName>
</protein>
<accession>I0IRX2</accession>
<dbReference type="InterPro" id="IPR027417">
    <property type="entry name" value="P-loop_NTPase"/>
</dbReference>
<evidence type="ECO:0000256" key="5">
    <source>
        <dbReference type="ARBA" id="ARBA00022741"/>
    </source>
</evidence>
<evidence type="ECO:0000256" key="3">
    <source>
        <dbReference type="ARBA" id="ARBA00022618"/>
    </source>
</evidence>
<dbReference type="PROSITE" id="PS51706">
    <property type="entry name" value="G_ENGB"/>
    <property type="match status" value="1"/>
</dbReference>
<evidence type="ECO:0000256" key="7">
    <source>
        <dbReference type="ARBA" id="ARBA00023134"/>
    </source>
</evidence>
<dbReference type="KEGG" id="lfc:LFE_2349"/>
<dbReference type="InterPro" id="IPR019987">
    <property type="entry name" value="GTP-bd_ribosome_bio_YsxC"/>
</dbReference>
<keyword evidence="8" id="KW-0717">Septation</keyword>
<evidence type="ECO:0000256" key="4">
    <source>
        <dbReference type="ARBA" id="ARBA00022723"/>
    </source>
</evidence>
<comment type="similarity">
    <text evidence="2">Belongs to the TRAFAC class TrmE-Era-EngA-EngB-Septin-like GTPase superfamily. EngB GTPase family.</text>
</comment>
<keyword evidence="6" id="KW-0460">Magnesium</keyword>
<evidence type="ECO:0000256" key="6">
    <source>
        <dbReference type="ARBA" id="ARBA00022842"/>
    </source>
</evidence>
<name>I0IRX2_LEPFC</name>
<dbReference type="InterPro" id="IPR006073">
    <property type="entry name" value="GTP-bd"/>
</dbReference>
<sequence length="173" mass="19026">MAGRSNVGKSSLLNRLARSHHLARTGRMPGKTTLANLYEIGTGGYFLDLPGYGYMQRGRDEATDSRAIAGRLLRRLGNISRMLLLVDSRRDILESDLQALSWFLSMGLPVSVVITKSDKLNRQEQSRIKMDWMAVLSRNPGVDLTPILVSSKNGDGMDLLSAKVSESLYGSPS</sequence>
<dbReference type="GO" id="GO:0000917">
    <property type="term" value="P:division septum assembly"/>
    <property type="evidence" value="ECO:0007669"/>
    <property type="project" value="UniProtKB-KW"/>
</dbReference>
<dbReference type="STRING" id="1162668.LFE_2349"/>
<keyword evidence="3" id="KW-0132">Cell division</keyword>
<keyword evidence="7" id="KW-0342">GTP-binding</keyword>
<comment type="cofactor">
    <cofactor evidence="1">
        <name>Mg(2+)</name>
        <dbReference type="ChEBI" id="CHEBI:18420"/>
    </cofactor>
</comment>
<keyword evidence="5" id="KW-0547">Nucleotide-binding</keyword>
<dbReference type="CDD" id="cd01876">
    <property type="entry name" value="YihA_EngB"/>
    <property type="match status" value="1"/>
</dbReference>
<dbReference type="Pfam" id="PF01926">
    <property type="entry name" value="MMR_HSR1"/>
    <property type="match status" value="1"/>
</dbReference>
<gene>
    <name evidence="11" type="ordered locus">LFE_2349</name>
</gene>
<dbReference type="GO" id="GO:0046872">
    <property type="term" value="F:metal ion binding"/>
    <property type="evidence" value="ECO:0007669"/>
    <property type="project" value="UniProtKB-KW"/>
</dbReference>
<evidence type="ECO:0000256" key="9">
    <source>
        <dbReference type="ARBA" id="ARBA00023306"/>
    </source>
</evidence>